<accession>A0A6N2U9H6</accession>
<keyword evidence="3" id="KW-0328">Glycosyltransferase</keyword>
<dbReference type="Gene3D" id="3.90.550.10">
    <property type="entry name" value="Spore Coat Polysaccharide Biosynthesis Protein SpsA, Chain A"/>
    <property type="match status" value="2"/>
</dbReference>
<sequence>MEELRFSIDEQKYDHRHGKRLTLVGWYVSPLDQKMEFRLLGDGDVLTLPDPQRYERPDVINALGREPGEFLPGFTLEITDADKLAEQYASVEVLLTDGKSTVVIWKKTKEELREFLRESLIEYHIDREEILYDTMLEIQGWVIDQIGEGSVLFLNEDKSPVPCRISHGRRPDVVERRSLDEEYKNQEIGFRISASLKDISGKKALLCFQGSAGTKTYEIDLKKLRKEMNPGGFLGRFRKKSVQGRGDYESWLRKHSVSRREILLQKHVKFPKKPLISIVIPLYCTPLPYLKELIDSIRKQTYKNWQLCLADGSPDDTVYDYLKKNYRHEVRISYKKLKENGGISINTNKAIELARGEYLLLCDHDDTLEPDALYEIVKAINSHEHPDVIYTDEDKISMDGKHYFDPHFKSDFNLFRLRENNYICHIFAVRREIAEQTGYFRPEFDGAQDFDFIFRCCEKAEEIIHIPKVLYHWRCHMESTAADPESKAYAFEAGRKAVEEHYRRMGIGAEVEMTERPGWYRSRVAIEGNPLISVIIPNKDHIEDLELCVSSIEKRSSYKNYEILIVENNSEDAATFAFYEELQKRFPRVRVLTWTREFNYSAINNFAAEKANGEYLLFLNNDVEILSSRWMEEMLQICQQKEVSLVGAKLYYPDDTIQHAGVVLGLGGIAGHIMCRASREDAGYFGRMISVQEISAVTAACMMAKAEDFRAVGGFDEGFQVAFNDIDLCMKIRAAGKKVVFTPYAELYHYESKSRGLEDTPEKQFRFDKEVKRFEEKWGEQLKEGDPYYSPNLSKTEGDCSLKED</sequence>
<name>A0A6N2U9H6_9FIRM</name>
<dbReference type="RefSeq" id="WP_156354481.1">
    <property type="nucleotide sequence ID" value="NZ_CACRST010000018.1"/>
</dbReference>
<proteinExistence type="predicted"/>
<dbReference type="AlphaFoldDB" id="A0A6N2U9H6"/>
<dbReference type="InterPro" id="IPR029044">
    <property type="entry name" value="Nucleotide-diphossugar_trans"/>
</dbReference>
<dbReference type="GO" id="GO:0050501">
    <property type="term" value="F:hyaluronan synthase activity"/>
    <property type="evidence" value="ECO:0007669"/>
    <property type="project" value="UniProtKB-EC"/>
</dbReference>
<dbReference type="PANTHER" id="PTHR43179:SF7">
    <property type="entry name" value="RHAMNOSYLTRANSFERASE WBBL"/>
    <property type="match status" value="1"/>
</dbReference>
<dbReference type="SUPFAM" id="SSF53448">
    <property type="entry name" value="Nucleotide-diphospho-sugar transferases"/>
    <property type="match status" value="2"/>
</dbReference>
<feature type="region of interest" description="Disordered" evidence="1">
    <location>
        <begin position="784"/>
        <end position="805"/>
    </location>
</feature>
<feature type="domain" description="Glycosyltransferase 2-like" evidence="2">
    <location>
        <begin position="277"/>
        <end position="436"/>
    </location>
</feature>
<dbReference type="Pfam" id="PF00535">
    <property type="entry name" value="Glycos_transf_2"/>
    <property type="match status" value="2"/>
</dbReference>
<organism evidence="3">
    <name type="scientific">Blautia glucerasea</name>
    <dbReference type="NCBI Taxonomy" id="536633"/>
    <lineage>
        <taxon>Bacteria</taxon>
        <taxon>Bacillati</taxon>
        <taxon>Bacillota</taxon>
        <taxon>Clostridia</taxon>
        <taxon>Lachnospirales</taxon>
        <taxon>Lachnospiraceae</taxon>
        <taxon>Blautia</taxon>
    </lineage>
</organism>
<evidence type="ECO:0000259" key="2">
    <source>
        <dbReference type="Pfam" id="PF00535"/>
    </source>
</evidence>
<dbReference type="InterPro" id="IPR001173">
    <property type="entry name" value="Glyco_trans_2-like"/>
</dbReference>
<dbReference type="CDD" id="cd04186">
    <property type="entry name" value="GT_2_like_c"/>
    <property type="match status" value="1"/>
</dbReference>
<feature type="domain" description="Glycosyltransferase 2-like" evidence="2">
    <location>
        <begin position="533"/>
        <end position="656"/>
    </location>
</feature>
<reference evidence="3" key="1">
    <citation type="submission" date="2019-11" db="EMBL/GenBank/DDBJ databases">
        <authorList>
            <person name="Feng L."/>
        </authorList>
    </citation>
    <scope>NUCLEOTIDE SEQUENCE</scope>
    <source>
        <strain evidence="3">BgluceraseaLFYP119</strain>
    </source>
</reference>
<keyword evidence="3" id="KW-0808">Transferase</keyword>
<protein>
    <submittedName>
        <fullName evidence="3">Hyaluronan synthase</fullName>
        <ecNumber evidence="3">2.4.1.212</ecNumber>
    </submittedName>
</protein>
<dbReference type="EC" id="2.4.1.212" evidence="3"/>
<evidence type="ECO:0000256" key="1">
    <source>
        <dbReference type="SAM" id="MobiDB-lite"/>
    </source>
</evidence>
<evidence type="ECO:0000313" key="3">
    <source>
        <dbReference type="EMBL" id="VYT15274.1"/>
    </source>
</evidence>
<dbReference type="PANTHER" id="PTHR43179">
    <property type="entry name" value="RHAMNOSYLTRANSFERASE WBBL"/>
    <property type="match status" value="1"/>
</dbReference>
<dbReference type="EMBL" id="CACRST010000018">
    <property type="protein sequence ID" value="VYT15274.1"/>
    <property type="molecule type" value="Genomic_DNA"/>
</dbReference>
<dbReference type="CDD" id="cd04184">
    <property type="entry name" value="GT2_RfbC_Mx_like"/>
    <property type="match status" value="1"/>
</dbReference>
<gene>
    <name evidence="3" type="primary">hyaD</name>
    <name evidence="3" type="ORF">BGLFYP119_02019</name>
</gene>
<feature type="compositionally biased region" description="Basic and acidic residues" evidence="1">
    <location>
        <begin position="796"/>
        <end position="805"/>
    </location>
</feature>